<feature type="compositionally biased region" description="Basic and acidic residues" evidence="1">
    <location>
        <begin position="325"/>
        <end position="339"/>
    </location>
</feature>
<dbReference type="Gene3D" id="3.40.1440.10">
    <property type="entry name" value="GIY-YIG endonuclease"/>
    <property type="match status" value="1"/>
</dbReference>
<dbReference type="Pfam" id="PF01541">
    <property type="entry name" value="GIY-YIG"/>
    <property type="match status" value="1"/>
</dbReference>
<name>A0A9W7EEF9_9STRA</name>
<dbReference type="EMBL" id="BRXW01000737">
    <property type="protein sequence ID" value="GMH75857.1"/>
    <property type="molecule type" value="Genomic_DNA"/>
</dbReference>
<evidence type="ECO:0000313" key="4">
    <source>
        <dbReference type="Proteomes" id="UP001165122"/>
    </source>
</evidence>
<dbReference type="InterPro" id="IPR035901">
    <property type="entry name" value="GIY-YIG_endonuc_sf"/>
</dbReference>
<proteinExistence type="predicted"/>
<dbReference type="InterPro" id="IPR000305">
    <property type="entry name" value="GIY-YIG_endonuc"/>
</dbReference>
<dbReference type="CDD" id="cd10455">
    <property type="entry name" value="GIY-YIG_SLX1"/>
    <property type="match status" value="1"/>
</dbReference>
<dbReference type="PROSITE" id="PS50164">
    <property type="entry name" value="GIY_YIG"/>
    <property type="match status" value="1"/>
</dbReference>
<reference evidence="4" key="1">
    <citation type="journal article" date="2023" name="Commun. Biol.">
        <title>Genome analysis of Parmales, the sister group of diatoms, reveals the evolutionary specialization of diatoms from phago-mixotrophs to photoautotrophs.</title>
        <authorList>
            <person name="Ban H."/>
            <person name="Sato S."/>
            <person name="Yoshikawa S."/>
            <person name="Yamada K."/>
            <person name="Nakamura Y."/>
            <person name="Ichinomiya M."/>
            <person name="Sato N."/>
            <person name="Blanc-Mathieu R."/>
            <person name="Endo H."/>
            <person name="Kuwata A."/>
            <person name="Ogata H."/>
        </authorList>
    </citation>
    <scope>NUCLEOTIDE SEQUENCE [LARGE SCALE GENOMIC DNA]</scope>
    <source>
        <strain evidence="4">NIES 3700</strain>
    </source>
</reference>
<protein>
    <recommendedName>
        <fullName evidence="2">GIY-YIG domain-containing protein</fullName>
    </recommendedName>
</protein>
<comment type="caution">
    <text evidence="3">The sequence shown here is derived from an EMBL/GenBank/DDBJ whole genome shotgun (WGS) entry which is preliminary data.</text>
</comment>
<feature type="domain" description="GIY-YIG" evidence="2">
    <location>
        <begin position="12"/>
        <end position="95"/>
    </location>
</feature>
<feature type="compositionally biased region" description="Polar residues" evidence="1">
    <location>
        <begin position="299"/>
        <end position="308"/>
    </location>
</feature>
<feature type="compositionally biased region" description="Pro residues" evidence="1">
    <location>
        <begin position="246"/>
        <end position="264"/>
    </location>
</feature>
<dbReference type="InterPro" id="IPR050381">
    <property type="entry name" value="SLX1_endonuclease"/>
</dbReference>
<feature type="compositionally biased region" description="Acidic residues" evidence="1">
    <location>
        <begin position="197"/>
        <end position="215"/>
    </location>
</feature>
<dbReference type="AlphaFoldDB" id="A0A9W7EEF9"/>
<evidence type="ECO:0000259" key="2">
    <source>
        <dbReference type="PROSITE" id="PS50164"/>
    </source>
</evidence>
<accession>A0A9W7EEF9</accession>
<evidence type="ECO:0000313" key="3">
    <source>
        <dbReference type="EMBL" id="GMH75857.1"/>
    </source>
</evidence>
<evidence type="ECO:0000256" key="1">
    <source>
        <dbReference type="SAM" id="MobiDB-lite"/>
    </source>
</evidence>
<sequence>MSKSASIPSSPQHIHCYLLRSLNPKNPNSTYVGFTTNPSQRIRRHNGEIKGGAKRTERRGRPWEMCAVVHGFETKKHALKFEWAWQNTWKSFVVEPIIGEARRSLRRKYSPYVKLKCMYLLLNSPDWSSQTNLTVHFPRADLRDMTKDKRFRNLFPKFSELPTGIGAEVLPLKDQPHSYEDIMGDDDDEENFRANETDSDDNSEDDDDDNDDDEEERKSTPQKRKAVETGNDTGDDDVVDLTSPASPTPNPTPTTIPTPTPPPHSKPREVISISSSATSSNRNTPHSIISISSTENESRMSGPTSTGSIDRRFSEILGGEVSVRGGKEAGRKLDMEGEI</sequence>
<gene>
    <name evidence="3" type="ORF">TrLO_g14900</name>
</gene>
<feature type="compositionally biased region" description="Low complexity" evidence="1">
    <location>
        <begin position="271"/>
        <end position="280"/>
    </location>
</feature>
<dbReference type="Proteomes" id="UP001165122">
    <property type="component" value="Unassembled WGS sequence"/>
</dbReference>
<keyword evidence="4" id="KW-1185">Reference proteome</keyword>
<feature type="region of interest" description="Disordered" evidence="1">
    <location>
        <begin position="169"/>
        <end position="315"/>
    </location>
</feature>
<dbReference type="OrthoDB" id="24645at2759"/>
<feature type="region of interest" description="Disordered" evidence="1">
    <location>
        <begin position="320"/>
        <end position="339"/>
    </location>
</feature>
<organism evidence="3 4">
    <name type="scientific">Triparma laevis f. longispina</name>
    <dbReference type="NCBI Taxonomy" id="1714387"/>
    <lineage>
        <taxon>Eukaryota</taxon>
        <taxon>Sar</taxon>
        <taxon>Stramenopiles</taxon>
        <taxon>Ochrophyta</taxon>
        <taxon>Bolidophyceae</taxon>
        <taxon>Parmales</taxon>
        <taxon>Triparmaceae</taxon>
        <taxon>Triparma</taxon>
    </lineage>
</organism>
<dbReference type="PANTHER" id="PTHR20208">
    <property type="entry name" value="STRUCTURE-SPECIFIC ENDONUCLEASE SUBUNIT SLX1"/>
    <property type="match status" value="1"/>
</dbReference>